<keyword evidence="2" id="KW-0614">Plasmid</keyword>
<name>A0A915YMH7_9BACT</name>
<dbReference type="KEGG" id="aup:AsAng_0064750"/>
<dbReference type="EMBL" id="AP026869">
    <property type="protein sequence ID" value="BDS15691.1"/>
    <property type="molecule type" value="Genomic_DNA"/>
</dbReference>
<keyword evidence="1" id="KW-1133">Transmembrane helix</keyword>
<gene>
    <name evidence="2" type="ORF">AsAng_0064750</name>
</gene>
<dbReference type="RefSeq" id="WP_264793727.1">
    <property type="nucleotide sequence ID" value="NZ_AP026869.1"/>
</dbReference>
<keyword evidence="1" id="KW-0472">Membrane</keyword>
<evidence type="ECO:0000256" key="1">
    <source>
        <dbReference type="SAM" id="Phobius"/>
    </source>
</evidence>
<organism evidence="2 3">
    <name type="scientific">Aureispira anguillae</name>
    <dbReference type="NCBI Taxonomy" id="2864201"/>
    <lineage>
        <taxon>Bacteria</taxon>
        <taxon>Pseudomonadati</taxon>
        <taxon>Bacteroidota</taxon>
        <taxon>Saprospiria</taxon>
        <taxon>Saprospirales</taxon>
        <taxon>Saprospiraceae</taxon>
        <taxon>Aureispira</taxon>
    </lineage>
</organism>
<dbReference type="Proteomes" id="UP001060919">
    <property type="component" value="Plasmid pAUEb"/>
</dbReference>
<dbReference type="AlphaFoldDB" id="A0A915YMH7"/>
<proteinExistence type="predicted"/>
<protein>
    <submittedName>
        <fullName evidence="2">Uncharacterized protein</fullName>
    </submittedName>
</protein>
<geneLocation type="plasmid" evidence="2 3">
    <name>pAUEb</name>
</geneLocation>
<accession>A0A915YMH7</accession>
<feature type="transmembrane region" description="Helical" evidence="1">
    <location>
        <begin position="256"/>
        <end position="277"/>
    </location>
</feature>
<sequence length="283" mass="32598">MDIKQKAQYIEHTLKFLNEASFPTSVAMAIKMRPAVTEEEKRNFRIIENFLEEFNLVEFIRGRDNSTPNGECQYFISSKGREMVKNNESIVPLLLLKQEEKTIQEMAEGFNKIIEDKAEKRAEQAELLLSLSIGEGLINLPLDITKKYFKDWFLNNHEGDLQIKDGDFVIEDGDFQVLPSFEKNDIPEFLKWFDTEKQNFIAYMKEKGVTTPKKNTQKNQVINNSGKIIFNESSTIERQSISDEIEKKGESGWNKASVIIAAVGVIIAILALSWTIWTQWGKF</sequence>
<keyword evidence="1" id="KW-0812">Transmembrane</keyword>
<evidence type="ECO:0000313" key="2">
    <source>
        <dbReference type="EMBL" id="BDS15691.1"/>
    </source>
</evidence>
<evidence type="ECO:0000313" key="3">
    <source>
        <dbReference type="Proteomes" id="UP001060919"/>
    </source>
</evidence>
<reference evidence="2" key="1">
    <citation type="submission" date="2022-09" db="EMBL/GenBank/DDBJ databases">
        <title>Aureispira anguillicida sp. nov., isolated from Leptocephalus of Japanese eel Anguilla japonica.</title>
        <authorList>
            <person name="Yuasa K."/>
            <person name="Mekata T."/>
            <person name="Ikunari K."/>
        </authorList>
    </citation>
    <scope>NUCLEOTIDE SEQUENCE</scope>
    <source>
        <strain evidence="2">EL160426</strain>
        <plasmid evidence="2">pAUEb</plasmid>
    </source>
</reference>
<keyword evidence="3" id="KW-1185">Reference proteome</keyword>